<dbReference type="NCBIfam" id="TIGR03352">
    <property type="entry name" value="VI_chp_3"/>
    <property type="match status" value="1"/>
</dbReference>
<dbReference type="Gene3D" id="2.60.40.4150">
    <property type="entry name" value="Type VI secretion system, lipoprotein SciN"/>
    <property type="match status" value="1"/>
</dbReference>
<proteinExistence type="predicted"/>
<dbReference type="PANTHER" id="PTHR37625:SF5">
    <property type="entry name" value="LIPOPROTEIN"/>
    <property type="match status" value="1"/>
</dbReference>
<dbReference type="PANTHER" id="PTHR37625">
    <property type="entry name" value="OUTER MEMBRANE LIPOPROTEIN-RELATED"/>
    <property type="match status" value="1"/>
</dbReference>
<dbReference type="InterPro" id="IPR017734">
    <property type="entry name" value="T6SS_SciN"/>
</dbReference>
<feature type="chain" id="PRO_5044210526" evidence="1">
    <location>
        <begin position="22"/>
        <end position="177"/>
    </location>
</feature>
<organism evidence="2 3">
    <name type="scientific">Yokenella regensburgei</name>
    <dbReference type="NCBI Taxonomy" id="158877"/>
    <lineage>
        <taxon>Bacteria</taxon>
        <taxon>Pseudomonadati</taxon>
        <taxon>Pseudomonadota</taxon>
        <taxon>Gammaproteobacteria</taxon>
        <taxon>Enterobacterales</taxon>
        <taxon>Enterobacteriaceae</taxon>
        <taxon>Yokenella</taxon>
    </lineage>
</organism>
<name>A0AB38FS62_9ENTR</name>
<gene>
    <name evidence="2" type="ORF">NCTC11967_00465</name>
</gene>
<keyword evidence="1" id="KW-0732">Signal</keyword>
<feature type="signal peptide" evidence="1">
    <location>
        <begin position="1"/>
        <end position="21"/>
    </location>
</feature>
<evidence type="ECO:0000256" key="1">
    <source>
        <dbReference type="SAM" id="SignalP"/>
    </source>
</evidence>
<protein>
    <submittedName>
        <fullName evidence="2">Uncharacterized protein conserved in bacteria</fullName>
    </submittedName>
</protein>
<comment type="caution">
    <text evidence="2">The sequence shown here is derived from an EMBL/GenBank/DDBJ whole genome shotgun (WGS) entry which is preliminary data.</text>
</comment>
<evidence type="ECO:0000313" key="2">
    <source>
        <dbReference type="EMBL" id="SQA60285.1"/>
    </source>
</evidence>
<dbReference type="PROSITE" id="PS51257">
    <property type="entry name" value="PROKAR_LIPOPROTEIN"/>
    <property type="match status" value="1"/>
</dbReference>
<dbReference type="Proteomes" id="UP000251313">
    <property type="component" value="Unassembled WGS sequence"/>
</dbReference>
<dbReference type="InterPro" id="IPR038706">
    <property type="entry name" value="Type_VI_SciN-like_sf"/>
</dbReference>
<dbReference type="AlphaFoldDB" id="A0AB38FS62"/>
<reference evidence="2 3" key="1">
    <citation type="submission" date="2018-06" db="EMBL/GenBank/DDBJ databases">
        <authorList>
            <consortium name="Pathogen Informatics"/>
            <person name="Doyle S."/>
        </authorList>
    </citation>
    <scope>NUCLEOTIDE SEQUENCE [LARGE SCALE GENOMIC DNA]</scope>
    <source>
        <strain evidence="2 3">NCTC11967</strain>
    </source>
</reference>
<evidence type="ECO:0000313" key="3">
    <source>
        <dbReference type="Proteomes" id="UP000251313"/>
    </source>
</evidence>
<dbReference type="Pfam" id="PF12790">
    <property type="entry name" value="T6SS-SciN"/>
    <property type="match status" value="1"/>
</dbReference>
<accession>A0AB38FS62</accession>
<sequence length="177" mass="19760">MTRCFCRTWMMVILLTLTVSGCETAKKIGQVIQNPDIQVGKLADQSSQVTITLLTEPDANINADGEAAVVDVQLVYLSDDSKLRAADYDQLAGTPLPDALGKNYIDHQDFSLLPDTLKTLPPVKMDEKTQFIGVIAYFSDDQTTEWKQIEPVEGTGHNYRLLVHIRQSSIEMKKEDD</sequence>
<dbReference type="EMBL" id="UAVL01000001">
    <property type="protein sequence ID" value="SQA60285.1"/>
    <property type="molecule type" value="Genomic_DNA"/>
</dbReference>